<evidence type="ECO:0000313" key="6">
    <source>
        <dbReference type="EMBL" id="GIF86023.1"/>
    </source>
</evidence>
<dbReference type="AlphaFoldDB" id="A0A8J3NNF1"/>
<name>A0A8J3NNF1_9ACTN</name>
<comment type="cofactor">
    <cofactor evidence="1">
        <name>Zn(2+)</name>
        <dbReference type="ChEBI" id="CHEBI:29105"/>
    </cofactor>
</comment>
<dbReference type="GO" id="GO:0046872">
    <property type="term" value="F:metal ion binding"/>
    <property type="evidence" value="ECO:0007669"/>
    <property type="project" value="UniProtKB-KW"/>
</dbReference>
<dbReference type="Gene3D" id="3.40.50.10310">
    <property type="entry name" value="Creatininase"/>
    <property type="match status" value="1"/>
</dbReference>
<accession>A0A8J3NNF1</accession>
<organism evidence="6 7">
    <name type="scientific">Catellatospora bangladeshensis</name>
    <dbReference type="NCBI Taxonomy" id="310355"/>
    <lineage>
        <taxon>Bacteria</taxon>
        <taxon>Bacillati</taxon>
        <taxon>Actinomycetota</taxon>
        <taxon>Actinomycetes</taxon>
        <taxon>Micromonosporales</taxon>
        <taxon>Micromonosporaceae</taxon>
        <taxon>Catellatospora</taxon>
    </lineage>
</organism>
<evidence type="ECO:0000256" key="2">
    <source>
        <dbReference type="ARBA" id="ARBA00022723"/>
    </source>
</evidence>
<keyword evidence="3" id="KW-0378">Hydrolase</keyword>
<comment type="similarity">
    <text evidence="5">Belongs to the creatininase superfamily.</text>
</comment>
<dbReference type="InterPro" id="IPR003785">
    <property type="entry name" value="Creatininase/forma_Hydrolase"/>
</dbReference>
<keyword evidence="4" id="KW-0862">Zinc</keyword>
<dbReference type="GO" id="GO:0009231">
    <property type="term" value="P:riboflavin biosynthetic process"/>
    <property type="evidence" value="ECO:0007669"/>
    <property type="project" value="TreeGrafter"/>
</dbReference>
<reference evidence="6 7" key="1">
    <citation type="submission" date="2021-01" db="EMBL/GenBank/DDBJ databases">
        <title>Whole genome shotgun sequence of Catellatospora bangladeshensis NBRC 107357.</title>
        <authorList>
            <person name="Komaki H."/>
            <person name="Tamura T."/>
        </authorList>
    </citation>
    <scope>NUCLEOTIDE SEQUENCE [LARGE SCALE GENOMIC DNA]</scope>
    <source>
        <strain evidence="6 7">NBRC 107357</strain>
    </source>
</reference>
<protein>
    <submittedName>
        <fullName evidence="6">Creatinine amidohydrolase</fullName>
    </submittedName>
</protein>
<dbReference type="Pfam" id="PF02633">
    <property type="entry name" value="Creatininase"/>
    <property type="match status" value="1"/>
</dbReference>
<sequence length="242" mass="25739">MNILPTTTAAEVATQAARVAVIPVGSFEQHGSHLPLSTDTIIACAIAEAISATYGLFVLPPIPIACSHEHAAWPGTVSISSATLHRLLNDIIDSLRRSGVHKVVIVNGHGGNYVLANVVQELSVDGPDVVLFPGRDDWDKARDDAGLASSGHEDMHAGEIETSVLLHVAPEAVRPNYRQADSDGTDRRKHLLTLGLQAYTQSGVVGRPSLADAGKGKAVLDSLIESFGEYLIVLNQDRHTPR</sequence>
<evidence type="ECO:0000313" key="7">
    <source>
        <dbReference type="Proteomes" id="UP000601223"/>
    </source>
</evidence>
<dbReference type="InterPro" id="IPR024087">
    <property type="entry name" value="Creatininase-like_sf"/>
</dbReference>
<comment type="caution">
    <text evidence="6">The sequence shown here is derived from an EMBL/GenBank/DDBJ whole genome shotgun (WGS) entry which is preliminary data.</text>
</comment>
<dbReference type="GO" id="GO:0016811">
    <property type="term" value="F:hydrolase activity, acting on carbon-nitrogen (but not peptide) bonds, in linear amides"/>
    <property type="evidence" value="ECO:0007669"/>
    <property type="project" value="TreeGrafter"/>
</dbReference>
<dbReference type="RefSeq" id="WP_203756706.1">
    <property type="nucleotide sequence ID" value="NZ_BONF01000058.1"/>
</dbReference>
<keyword evidence="2" id="KW-0479">Metal-binding</keyword>
<proteinExistence type="inferred from homology"/>
<evidence type="ECO:0000256" key="4">
    <source>
        <dbReference type="ARBA" id="ARBA00022833"/>
    </source>
</evidence>
<dbReference type="PANTHER" id="PTHR35005">
    <property type="entry name" value="3-DEHYDRO-SCYLLO-INOSOSE HYDROLASE"/>
    <property type="match status" value="1"/>
</dbReference>
<keyword evidence="7" id="KW-1185">Reference proteome</keyword>
<dbReference type="SUPFAM" id="SSF102215">
    <property type="entry name" value="Creatininase"/>
    <property type="match status" value="1"/>
</dbReference>
<evidence type="ECO:0000256" key="5">
    <source>
        <dbReference type="ARBA" id="ARBA00024029"/>
    </source>
</evidence>
<dbReference type="PANTHER" id="PTHR35005:SF1">
    <property type="entry name" value="2-AMINO-5-FORMYLAMINO-6-RIBOSYLAMINOPYRIMIDIN-4(3H)-ONE 5'-MONOPHOSPHATE DEFORMYLASE"/>
    <property type="match status" value="1"/>
</dbReference>
<dbReference type="EMBL" id="BONF01000058">
    <property type="protein sequence ID" value="GIF86023.1"/>
    <property type="molecule type" value="Genomic_DNA"/>
</dbReference>
<dbReference type="Proteomes" id="UP000601223">
    <property type="component" value="Unassembled WGS sequence"/>
</dbReference>
<evidence type="ECO:0000256" key="1">
    <source>
        <dbReference type="ARBA" id="ARBA00001947"/>
    </source>
</evidence>
<gene>
    <name evidence="6" type="ORF">Cba03nite_73720</name>
</gene>
<evidence type="ECO:0000256" key="3">
    <source>
        <dbReference type="ARBA" id="ARBA00022801"/>
    </source>
</evidence>